<dbReference type="RefSeq" id="WP_151967179.1">
    <property type="nucleotide sequence ID" value="NZ_AP019860.1"/>
</dbReference>
<sequence>MYRVFIFIFLFVLGCSQEPHTKEFSPHNKLSDYGFFMGKIREQIPQSGVIPYELNTPLFSDYTNKKRFIYLPPNSAIEYRPSDILSFPQGSILIKTFSLAHDMTNNKRREKILETRLLVNTKQGWKAYPYIWNSAQDEAYLELVGDIFDVSWIDKNGQRRTNNYVVPNVNDCKGCHFKNDKIQPIGPQAKHLNTSGQLQQWQKMGHLKKVPAQDIPQIAVWNDENADINDRARAYLDINCAHCHNLHGPASNAGLDLRSENLDRSLLGIYKSPVAAGHGTGGLSYDIFPGKPQKSILLYRMQSTDPKIAMPELGRGVVHEEGVLLITQWIENMKETKDE</sequence>
<dbReference type="InterPro" id="IPR022269">
    <property type="entry name" value="SO_2930-like_C"/>
</dbReference>
<dbReference type="EMBL" id="AP019860">
    <property type="protein sequence ID" value="BBM82954.1"/>
    <property type="molecule type" value="Genomic_DNA"/>
</dbReference>
<dbReference type="AlphaFoldDB" id="A0A5S9F320"/>
<organism evidence="1 2">
    <name type="scientific">Uabimicrobium amorphum</name>
    <dbReference type="NCBI Taxonomy" id="2596890"/>
    <lineage>
        <taxon>Bacteria</taxon>
        <taxon>Pseudomonadati</taxon>
        <taxon>Planctomycetota</taxon>
        <taxon>Candidatus Uabimicrobiia</taxon>
        <taxon>Candidatus Uabimicrobiales</taxon>
        <taxon>Candidatus Uabimicrobiaceae</taxon>
        <taxon>Candidatus Uabimicrobium</taxon>
    </lineage>
</organism>
<proteinExistence type="predicted"/>
<evidence type="ECO:0000313" key="2">
    <source>
        <dbReference type="Proteomes" id="UP000326354"/>
    </source>
</evidence>
<name>A0A5S9F320_UABAM</name>
<accession>A0A5S9F320</accession>
<dbReference type="NCBIfam" id="TIGR03806">
    <property type="entry name" value="chp_HNE_0200"/>
    <property type="match status" value="1"/>
</dbReference>
<protein>
    <submittedName>
        <fullName evidence="1">Uncharacterized protein</fullName>
    </submittedName>
</protein>
<evidence type="ECO:0000313" key="1">
    <source>
        <dbReference type="EMBL" id="BBM82954.1"/>
    </source>
</evidence>
<dbReference type="Proteomes" id="UP000326354">
    <property type="component" value="Chromosome"/>
</dbReference>
<dbReference type="OrthoDB" id="338827at2"/>
<dbReference type="PROSITE" id="PS51257">
    <property type="entry name" value="PROKAR_LIPOPROTEIN"/>
    <property type="match status" value="1"/>
</dbReference>
<reference evidence="1 2" key="1">
    <citation type="submission" date="2019-08" db="EMBL/GenBank/DDBJ databases">
        <title>Complete genome sequence of Candidatus Uab amorphum.</title>
        <authorList>
            <person name="Shiratori T."/>
            <person name="Suzuki S."/>
            <person name="Kakizawa Y."/>
            <person name="Ishida K."/>
        </authorList>
    </citation>
    <scope>NUCLEOTIDE SEQUENCE [LARGE SCALE GENOMIC DNA]</scope>
    <source>
        <strain evidence="1 2">SRT547</strain>
    </source>
</reference>
<gene>
    <name evidence="1" type="ORF">UABAM_01297</name>
</gene>
<keyword evidence="2" id="KW-1185">Reference proteome</keyword>
<dbReference type="KEGG" id="uam:UABAM_01297"/>